<protein>
    <submittedName>
        <fullName evidence="5">MarR family protein</fullName>
    </submittedName>
</protein>
<dbReference type="RefSeq" id="WP_039635192.1">
    <property type="nucleotide sequence ID" value="NZ_AYSO01000019.1"/>
</dbReference>
<dbReference type="PROSITE" id="PS50995">
    <property type="entry name" value="HTH_MARR_2"/>
    <property type="match status" value="1"/>
</dbReference>
<proteinExistence type="predicted"/>
<dbReference type="EMBL" id="AYSO01000019">
    <property type="protein sequence ID" value="KIE45405.1"/>
    <property type="molecule type" value="Genomic_DNA"/>
</dbReference>
<dbReference type="InterPro" id="IPR000835">
    <property type="entry name" value="HTH_MarR-typ"/>
</dbReference>
<dbReference type="STRING" id="29341.RSJ17_21125"/>
<dbReference type="GO" id="GO:0003700">
    <property type="term" value="F:DNA-binding transcription factor activity"/>
    <property type="evidence" value="ECO:0007669"/>
    <property type="project" value="InterPro"/>
</dbReference>
<keyword evidence="3" id="KW-0804">Transcription</keyword>
<evidence type="ECO:0000259" key="4">
    <source>
        <dbReference type="PROSITE" id="PS50995"/>
    </source>
</evidence>
<accession>A0A0C1UD38</accession>
<dbReference type="OrthoDB" id="166070at2"/>
<keyword evidence="6" id="KW-1185">Reference proteome</keyword>
<reference evidence="5 6" key="1">
    <citation type="journal article" date="2015" name="Infect. Genet. Evol.">
        <title>Genomic sequences of six botulinum neurotoxin-producing strains representing three clostridial species illustrate the mobility and diversity of botulinum neurotoxin genes.</title>
        <authorList>
            <person name="Smith T.J."/>
            <person name="Hill K.K."/>
            <person name="Xie G."/>
            <person name="Foley B.T."/>
            <person name="Williamson C.H."/>
            <person name="Foster J.T."/>
            <person name="Johnson S.L."/>
            <person name="Chertkov O."/>
            <person name="Teshima H."/>
            <person name="Gibbons H.S."/>
            <person name="Johnsky L.A."/>
            <person name="Karavis M.A."/>
            <person name="Smith L.A."/>
        </authorList>
    </citation>
    <scope>NUCLEOTIDE SEQUENCE [LARGE SCALE GENOMIC DNA]</scope>
    <source>
        <strain evidence="5 6">CDC 2741</strain>
    </source>
</reference>
<dbReference type="InterPro" id="IPR036388">
    <property type="entry name" value="WH-like_DNA-bd_sf"/>
</dbReference>
<name>A0A0C1UD38_9CLOT</name>
<evidence type="ECO:0000256" key="2">
    <source>
        <dbReference type="ARBA" id="ARBA00023125"/>
    </source>
</evidence>
<keyword evidence="2" id="KW-0238">DNA-binding</keyword>
<dbReference type="AlphaFoldDB" id="A0A0C1UD38"/>
<dbReference type="PRINTS" id="PR00598">
    <property type="entry name" value="HTHMARR"/>
</dbReference>
<evidence type="ECO:0000256" key="3">
    <source>
        <dbReference type="ARBA" id="ARBA00023163"/>
    </source>
</evidence>
<organism evidence="5 6">
    <name type="scientific">Clostridium argentinense CDC 2741</name>
    <dbReference type="NCBI Taxonomy" id="1418104"/>
    <lineage>
        <taxon>Bacteria</taxon>
        <taxon>Bacillati</taxon>
        <taxon>Bacillota</taxon>
        <taxon>Clostridia</taxon>
        <taxon>Eubacteriales</taxon>
        <taxon>Clostridiaceae</taxon>
        <taxon>Clostridium</taxon>
    </lineage>
</organism>
<evidence type="ECO:0000256" key="1">
    <source>
        <dbReference type="ARBA" id="ARBA00023015"/>
    </source>
</evidence>
<comment type="caution">
    <text evidence="5">The sequence shown here is derived from an EMBL/GenBank/DDBJ whole genome shotgun (WGS) entry which is preliminary data.</text>
</comment>
<gene>
    <name evidence="5" type="ORF">U732_2627</name>
</gene>
<dbReference type="SMART" id="SM00347">
    <property type="entry name" value="HTH_MARR"/>
    <property type="match status" value="1"/>
</dbReference>
<dbReference type="PANTHER" id="PTHR42756:SF1">
    <property type="entry name" value="TRANSCRIPTIONAL REPRESSOR OF EMRAB OPERON"/>
    <property type="match status" value="1"/>
</dbReference>
<dbReference type="Pfam" id="PF01047">
    <property type="entry name" value="MarR"/>
    <property type="match status" value="1"/>
</dbReference>
<dbReference type="InterPro" id="IPR036390">
    <property type="entry name" value="WH_DNA-bd_sf"/>
</dbReference>
<evidence type="ECO:0000313" key="6">
    <source>
        <dbReference type="Proteomes" id="UP000031366"/>
    </source>
</evidence>
<sequence>MDDKELTVIAENMLSIFPLIIKKFSKIGDFENNQCLPISQCNILFLLHTLGILTMSEISKRLSINKSNLTPLIDKLISENLVERIPGEKDRRIIQISLTEKGVGFVESRRGLATSKLKEKFSQFSEEELKELSYSFDTINKIISKMEN</sequence>
<dbReference type="SUPFAM" id="SSF46785">
    <property type="entry name" value="Winged helix' DNA-binding domain"/>
    <property type="match status" value="1"/>
</dbReference>
<dbReference type="GO" id="GO:0003677">
    <property type="term" value="F:DNA binding"/>
    <property type="evidence" value="ECO:0007669"/>
    <property type="project" value="UniProtKB-KW"/>
</dbReference>
<dbReference type="Proteomes" id="UP000031366">
    <property type="component" value="Unassembled WGS sequence"/>
</dbReference>
<evidence type="ECO:0000313" key="5">
    <source>
        <dbReference type="EMBL" id="KIE45405.1"/>
    </source>
</evidence>
<dbReference type="Gene3D" id="1.10.10.10">
    <property type="entry name" value="Winged helix-like DNA-binding domain superfamily/Winged helix DNA-binding domain"/>
    <property type="match status" value="1"/>
</dbReference>
<dbReference type="PANTHER" id="PTHR42756">
    <property type="entry name" value="TRANSCRIPTIONAL REGULATOR, MARR"/>
    <property type="match status" value="1"/>
</dbReference>
<keyword evidence="1" id="KW-0805">Transcription regulation</keyword>
<feature type="domain" description="HTH marR-type" evidence="4">
    <location>
        <begin position="1"/>
        <end position="144"/>
    </location>
</feature>